<evidence type="ECO:0000313" key="7">
    <source>
        <dbReference type="Proteomes" id="UP000269721"/>
    </source>
</evidence>
<dbReference type="GO" id="GO:0051026">
    <property type="term" value="P:chiasma assembly"/>
    <property type="evidence" value="ECO:0007669"/>
    <property type="project" value="TreeGrafter"/>
</dbReference>
<reference evidence="7" key="1">
    <citation type="journal article" date="2018" name="Nat. Microbiol.">
        <title>Leveraging single-cell genomics to expand the fungal tree of life.</title>
        <authorList>
            <person name="Ahrendt S.R."/>
            <person name="Quandt C.A."/>
            <person name="Ciobanu D."/>
            <person name="Clum A."/>
            <person name="Salamov A."/>
            <person name="Andreopoulos B."/>
            <person name="Cheng J.F."/>
            <person name="Woyke T."/>
            <person name="Pelin A."/>
            <person name="Henrissat B."/>
            <person name="Reynolds N.K."/>
            <person name="Benny G.L."/>
            <person name="Smith M.E."/>
            <person name="James T.Y."/>
            <person name="Grigoriev I.V."/>
        </authorList>
    </citation>
    <scope>NUCLEOTIDE SEQUENCE [LARGE SCALE GENOMIC DNA]</scope>
</reference>
<dbReference type="SMART" id="SM00534">
    <property type="entry name" value="MUTSac"/>
    <property type="match status" value="1"/>
</dbReference>
<dbReference type="GO" id="GO:0030983">
    <property type="term" value="F:mismatched DNA binding"/>
    <property type="evidence" value="ECO:0007669"/>
    <property type="project" value="InterPro"/>
</dbReference>
<dbReference type="EMBL" id="KZ995345">
    <property type="protein sequence ID" value="RKO90861.1"/>
    <property type="molecule type" value="Genomic_DNA"/>
</dbReference>
<evidence type="ECO:0000259" key="5">
    <source>
        <dbReference type="PROSITE" id="PS00486"/>
    </source>
</evidence>
<dbReference type="PANTHER" id="PTHR11361">
    <property type="entry name" value="DNA MISMATCH REPAIR PROTEIN MUTS FAMILY MEMBER"/>
    <property type="match status" value="1"/>
</dbReference>
<dbReference type="GO" id="GO:0005634">
    <property type="term" value="C:nucleus"/>
    <property type="evidence" value="ECO:0007669"/>
    <property type="project" value="TreeGrafter"/>
</dbReference>
<dbReference type="GO" id="GO:0005524">
    <property type="term" value="F:ATP binding"/>
    <property type="evidence" value="ECO:0007669"/>
    <property type="project" value="UniProtKB-KW"/>
</dbReference>
<dbReference type="GO" id="GO:0140664">
    <property type="term" value="F:ATP-dependent DNA damage sensor activity"/>
    <property type="evidence" value="ECO:0007669"/>
    <property type="project" value="InterPro"/>
</dbReference>
<dbReference type="PANTHER" id="PTHR11361:SF20">
    <property type="entry name" value="MUTS PROTEIN HOMOLOG 5"/>
    <property type="match status" value="1"/>
</dbReference>
<dbReference type="Proteomes" id="UP000269721">
    <property type="component" value="Unassembled WGS sequence"/>
</dbReference>
<evidence type="ECO:0000256" key="2">
    <source>
        <dbReference type="ARBA" id="ARBA00022741"/>
    </source>
</evidence>
<gene>
    <name evidence="6" type="ORF">BDK51DRAFT_3534</name>
</gene>
<dbReference type="InterPro" id="IPR045076">
    <property type="entry name" value="MutS"/>
</dbReference>
<feature type="domain" description="DNA mismatch repair proteins mutS family" evidence="5">
    <location>
        <begin position="143"/>
        <end position="159"/>
    </location>
</feature>
<dbReference type="Pfam" id="PF00488">
    <property type="entry name" value="MutS_V"/>
    <property type="match status" value="1"/>
</dbReference>
<dbReference type="InterPro" id="IPR027417">
    <property type="entry name" value="P-loop_NTPase"/>
</dbReference>
<dbReference type="PROSITE" id="PS00486">
    <property type="entry name" value="DNA_MISMATCH_REPAIR_2"/>
    <property type="match status" value="1"/>
</dbReference>
<dbReference type="Gene3D" id="3.40.50.300">
    <property type="entry name" value="P-loop containing nucleotide triphosphate hydrolases"/>
    <property type="match status" value="1"/>
</dbReference>
<evidence type="ECO:0000256" key="4">
    <source>
        <dbReference type="ARBA" id="ARBA00023125"/>
    </source>
</evidence>
<dbReference type="OrthoDB" id="29596at2759"/>
<feature type="non-terminal residue" evidence="6">
    <location>
        <position position="261"/>
    </location>
</feature>
<evidence type="ECO:0000256" key="1">
    <source>
        <dbReference type="ARBA" id="ARBA00006271"/>
    </source>
</evidence>
<dbReference type="GO" id="GO:0006298">
    <property type="term" value="P:mismatch repair"/>
    <property type="evidence" value="ECO:0007669"/>
    <property type="project" value="InterPro"/>
</dbReference>
<feature type="non-terminal residue" evidence="6">
    <location>
        <position position="1"/>
    </location>
</feature>
<organism evidence="6 7">
    <name type="scientific">Blyttiomyces helicus</name>
    <dbReference type="NCBI Taxonomy" id="388810"/>
    <lineage>
        <taxon>Eukaryota</taxon>
        <taxon>Fungi</taxon>
        <taxon>Fungi incertae sedis</taxon>
        <taxon>Chytridiomycota</taxon>
        <taxon>Chytridiomycota incertae sedis</taxon>
        <taxon>Chytridiomycetes</taxon>
        <taxon>Chytridiomycetes incertae sedis</taxon>
        <taxon>Blyttiomyces</taxon>
    </lineage>
</organism>
<dbReference type="InterPro" id="IPR000432">
    <property type="entry name" value="DNA_mismatch_repair_MutS_C"/>
</dbReference>
<proteinExistence type="inferred from homology"/>
<protein>
    <submittedName>
        <fullName evidence="6">DNA mismatch repair protein muts</fullName>
    </submittedName>
</protein>
<evidence type="ECO:0000256" key="3">
    <source>
        <dbReference type="ARBA" id="ARBA00022840"/>
    </source>
</evidence>
<accession>A0A4P9WDS6</accession>
<dbReference type="SUPFAM" id="SSF52540">
    <property type="entry name" value="P-loop containing nucleoside triphosphate hydrolases"/>
    <property type="match status" value="1"/>
</dbReference>
<comment type="similarity">
    <text evidence="1">Belongs to the DNA mismatch repair MutS family.</text>
</comment>
<evidence type="ECO:0000313" key="6">
    <source>
        <dbReference type="EMBL" id="RKO90861.1"/>
    </source>
</evidence>
<sequence>SLSSLLSLAEAARKYGYERPTMTEDNVLKIVKGRHPLHEFCVDVFVGNDADFGIQEDGGTRAMLLTGANFSGKSVYLKQVALITYMAHIGSFVPAESATIGLTDRILTRVRTRCVETVSKIQSTFCIDLHQVSVALRSSTERSLVVLDEFGKGTATTDGIGLFCALIESLVDRGPACPKILAATHFHGIGTEDAALLPEIQFQGWCLSVNIFFIRSREVNGVVILTVSPPPFTSVVPGRAKSSWGVHCAEIAGLPSAVLKR</sequence>
<keyword evidence="7" id="KW-1185">Reference proteome</keyword>
<keyword evidence="2" id="KW-0547">Nucleotide-binding</keyword>
<name>A0A4P9WDS6_9FUNG</name>
<keyword evidence="4" id="KW-0238">DNA-binding</keyword>
<dbReference type="AlphaFoldDB" id="A0A4P9WDS6"/>
<keyword evidence="3" id="KW-0067">ATP-binding</keyword>